<accession>A0A2A9NVS0</accession>
<dbReference type="Proteomes" id="UP000242287">
    <property type="component" value="Unassembled WGS sequence"/>
</dbReference>
<dbReference type="AlphaFoldDB" id="A0A2A9NVS0"/>
<proteinExistence type="predicted"/>
<keyword evidence="2" id="KW-1185">Reference proteome</keyword>
<reference evidence="1 2" key="1">
    <citation type="submission" date="2014-02" db="EMBL/GenBank/DDBJ databases">
        <title>Transposable element dynamics among asymbiotic and ectomycorrhizal Amanita fungi.</title>
        <authorList>
            <consortium name="DOE Joint Genome Institute"/>
            <person name="Hess J."/>
            <person name="Skrede I."/>
            <person name="Wolfe B."/>
            <person name="LaButti K."/>
            <person name="Ohm R.A."/>
            <person name="Grigoriev I.V."/>
            <person name="Pringle A."/>
        </authorList>
    </citation>
    <scope>NUCLEOTIDE SEQUENCE [LARGE SCALE GENOMIC DNA]</scope>
    <source>
        <strain evidence="1 2">SKay4041</strain>
    </source>
</reference>
<gene>
    <name evidence="1" type="ORF">AMATHDRAFT_58347</name>
</gene>
<organism evidence="1 2">
    <name type="scientific">Amanita thiersii Skay4041</name>
    <dbReference type="NCBI Taxonomy" id="703135"/>
    <lineage>
        <taxon>Eukaryota</taxon>
        <taxon>Fungi</taxon>
        <taxon>Dikarya</taxon>
        <taxon>Basidiomycota</taxon>
        <taxon>Agaricomycotina</taxon>
        <taxon>Agaricomycetes</taxon>
        <taxon>Agaricomycetidae</taxon>
        <taxon>Agaricales</taxon>
        <taxon>Pluteineae</taxon>
        <taxon>Amanitaceae</taxon>
        <taxon>Amanita</taxon>
    </lineage>
</organism>
<sequence>MQTITYQWPCSQEGAGAGRGMAYNVGNDWWLWRFGGGEPEGAPPKWPCTLSFVIDRLVSFYSEAPCHCSNLDVICCVGIIIAGAQNSSIHFRRTATTALEDSDVACAWAIPGLDKAGLH</sequence>
<dbReference type="EMBL" id="KZ301984">
    <property type="protein sequence ID" value="PFH51830.1"/>
    <property type="molecule type" value="Genomic_DNA"/>
</dbReference>
<evidence type="ECO:0000313" key="2">
    <source>
        <dbReference type="Proteomes" id="UP000242287"/>
    </source>
</evidence>
<protein>
    <submittedName>
        <fullName evidence="1">Uncharacterized protein</fullName>
    </submittedName>
</protein>
<name>A0A2A9NVS0_9AGAR</name>
<evidence type="ECO:0000313" key="1">
    <source>
        <dbReference type="EMBL" id="PFH51830.1"/>
    </source>
</evidence>